<dbReference type="Proteomes" id="UP000821865">
    <property type="component" value="Chromosome 10"/>
</dbReference>
<protein>
    <submittedName>
        <fullName evidence="1">Uncharacterized protein</fullName>
    </submittedName>
</protein>
<evidence type="ECO:0000313" key="2">
    <source>
        <dbReference type="Proteomes" id="UP000821865"/>
    </source>
</evidence>
<proteinExistence type="predicted"/>
<evidence type="ECO:0000313" key="1">
    <source>
        <dbReference type="EMBL" id="KAH7974223.1"/>
    </source>
</evidence>
<accession>A0ACB8DP47</accession>
<sequence>MPKNCQEWIDDKSGMVKKDDDVPSPFPIKGYEKHTVGAQESECHLTIPIQTEWIQNVQVKKEPIEDVPFSHQEEGCSVEVEQPLLKCQSEAEWNHGIPDIAEQPREDLRTTPSTVKLEEGMQQSDKCRVDDEEQTSDVEGSKFFKLARCSDLDHGVSLQARGSEPIESTASPSKLGRRRRTTRQAVGGTSSTARVPQHLPQSSRSRSRDGDDVAAQESPEVRHRCPHCNIACPDKSSLAIHMHCHEGVGDKPHCCHLCPATYADKHHLKSHLQRHWGIKSWKCSDCSYESFTKQVLEIHIRHRHSGERPFKCDLCDMAFASQSSFMVHRRIHTGEKPYACRLCPATFRDCGAMRNHFLTTHSTARPHTCEHCGKSFALAVELRRHVRMHTGDTPHLCHLCPARFTRRSSLVVHVRTHTGDRPYHCEQCEKCFVTATRLTEHVKCMHSLKPAYPCKLCSRKYKHSGSLIAHVKAHHPAEGTT</sequence>
<reference evidence="1" key="1">
    <citation type="submission" date="2020-05" db="EMBL/GenBank/DDBJ databases">
        <title>Large-scale comparative analyses of tick genomes elucidate their genetic diversity and vector capacities.</title>
        <authorList>
            <person name="Jia N."/>
            <person name="Wang J."/>
            <person name="Shi W."/>
            <person name="Du L."/>
            <person name="Sun Y."/>
            <person name="Zhan W."/>
            <person name="Jiang J."/>
            <person name="Wang Q."/>
            <person name="Zhang B."/>
            <person name="Ji P."/>
            <person name="Sakyi L.B."/>
            <person name="Cui X."/>
            <person name="Yuan T."/>
            <person name="Jiang B."/>
            <person name="Yang W."/>
            <person name="Lam T.T.-Y."/>
            <person name="Chang Q."/>
            <person name="Ding S."/>
            <person name="Wang X."/>
            <person name="Zhu J."/>
            <person name="Ruan X."/>
            <person name="Zhao L."/>
            <person name="Wei J."/>
            <person name="Que T."/>
            <person name="Du C."/>
            <person name="Cheng J."/>
            <person name="Dai P."/>
            <person name="Han X."/>
            <person name="Huang E."/>
            <person name="Gao Y."/>
            <person name="Liu J."/>
            <person name="Shao H."/>
            <person name="Ye R."/>
            <person name="Li L."/>
            <person name="Wei W."/>
            <person name="Wang X."/>
            <person name="Wang C."/>
            <person name="Yang T."/>
            <person name="Huo Q."/>
            <person name="Li W."/>
            <person name="Guo W."/>
            <person name="Chen H."/>
            <person name="Zhou L."/>
            <person name="Ni X."/>
            <person name="Tian J."/>
            <person name="Zhou Y."/>
            <person name="Sheng Y."/>
            <person name="Liu T."/>
            <person name="Pan Y."/>
            <person name="Xia L."/>
            <person name="Li J."/>
            <person name="Zhao F."/>
            <person name="Cao W."/>
        </authorList>
    </citation>
    <scope>NUCLEOTIDE SEQUENCE</scope>
    <source>
        <strain evidence="1">Dsil-2018</strain>
    </source>
</reference>
<comment type="caution">
    <text evidence="1">The sequence shown here is derived from an EMBL/GenBank/DDBJ whole genome shotgun (WGS) entry which is preliminary data.</text>
</comment>
<dbReference type="EMBL" id="CM023479">
    <property type="protein sequence ID" value="KAH7974223.1"/>
    <property type="molecule type" value="Genomic_DNA"/>
</dbReference>
<organism evidence="1 2">
    <name type="scientific">Dermacentor silvarum</name>
    <name type="common">Tick</name>
    <dbReference type="NCBI Taxonomy" id="543639"/>
    <lineage>
        <taxon>Eukaryota</taxon>
        <taxon>Metazoa</taxon>
        <taxon>Ecdysozoa</taxon>
        <taxon>Arthropoda</taxon>
        <taxon>Chelicerata</taxon>
        <taxon>Arachnida</taxon>
        <taxon>Acari</taxon>
        <taxon>Parasitiformes</taxon>
        <taxon>Ixodida</taxon>
        <taxon>Ixodoidea</taxon>
        <taxon>Ixodidae</taxon>
        <taxon>Rhipicephalinae</taxon>
        <taxon>Dermacentor</taxon>
    </lineage>
</organism>
<keyword evidence="2" id="KW-1185">Reference proteome</keyword>
<gene>
    <name evidence="1" type="ORF">HPB49_012267</name>
</gene>
<name>A0ACB8DP47_DERSI</name>